<feature type="transmembrane region" description="Helical" evidence="9">
    <location>
        <begin position="533"/>
        <end position="551"/>
    </location>
</feature>
<evidence type="ECO:0000313" key="10">
    <source>
        <dbReference type="EMBL" id="MZR30684.1"/>
    </source>
</evidence>
<comment type="caution">
    <text evidence="9">Lacks conserved residue(s) required for the propagation of feature annotation.</text>
</comment>
<accession>A0A6L8W846</accession>
<dbReference type="InterPro" id="IPR027463">
    <property type="entry name" value="AcrB_DN_DC_subdom"/>
</dbReference>
<dbReference type="Pfam" id="PF00873">
    <property type="entry name" value="ACR_tran"/>
    <property type="match status" value="1"/>
</dbReference>
<dbReference type="EMBL" id="WTUW01000002">
    <property type="protein sequence ID" value="MZR30684.1"/>
    <property type="molecule type" value="Genomic_DNA"/>
</dbReference>
<evidence type="ECO:0000313" key="11">
    <source>
        <dbReference type="Proteomes" id="UP000476030"/>
    </source>
</evidence>
<feature type="transmembrane region" description="Helical" evidence="9">
    <location>
        <begin position="867"/>
        <end position="884"/>
    </location>
</feature>
<gene>
    <name evidence="10" type="ORF">GQE98_08555</name>
</gene>
<evidence type="ECO:0000256" key="4">
    <source>
        <dbReference type="ARBA" id="ARBA00022475"/>
    </source>
</evidence>
<feature type="transmembrane region" description="Helical" evidence="9">
    <location>
        <begin position="437"/>
        <end position="457"/>
    </location>
</feature>
<keyword evidence="6 9" id="KW-0812">Transmembrane</keyword>
<dbReference type="Gene3D" id="3.30.2090.10">
    <property type="entry name" value="Multidrug efflux transporter AcrB TolC docking domain, DN and DC subdomains"/>
    <property type="match status" value="2"/>
</dbReference>
<organism evidence="10 11">
    <name type="scientific">Sneathiella litorea</name>
    <dbReference type="NCBI Taxonomy" id="2606216"/>
    <lineage>
        <taxon>Bacteria</taxon>
        <taxon>Pseudomonadati</taxon>
        <taxon>Pseudomonadota</taxon>
        <taxon>Alphaproteobacteria</taxon>
        <taxon>Sneathiellales</taxon>
        <taxon>Sneathiellaceae</taxon>
        <taxon>Sneathiella</taxon>
    </lineage>
</organism>
<evidence type="ECO:0000256" key="1">
    <source>
        <dbReference type="ARBA" id="ARBA00004429"/>
    </source>
</evidence>
<dbReference type="Gene3D" id="3.30.70.1320">
    <property type="entry name" value="Multidrug efflux transporter AcrB pore domain like"/>
    <property type="match status" value="1"/>
</dbReference>
<dbReference type="NCBIfam" id="TIGR00915">
    <property type="entry name" value="2A0602"/>
    <property type="match status" value="1"/>
</dbReference>
<dbReference type="PANTHER" id="PTHR32063">
    <property type="match status" value="1"/>
</dbReference>
<evidence type="ECO:0000256" key="6">
    <source>
        <dbReference type="ARBA" id="ARBA00022692"/>
    </source>
</evidence>
<keyword evidence="11" id="KW-1185">Reference proteome</keyword>
<evidence type="ECO:0000256" key="5">
    <source>
        <dbReference type="ARBA" id="ARBA00022519"/>
    </source>
</evidence>
<dbReference type="GO" id="GO:0009636">
    <property type="term" value="P:response to toxic substance"/>
    <property type="evidence" value="ECO:0007669"/>
    <property type="project" value="UniProtKB-ARBA"/>
</dbReference>
<evidence type="ECO:0000256" key="7">
    <source>
        <dbReference type="ARBA" id="ARBA00022989"/>
    </source>
</evidence>
<keyword evidence="5 9" id="KW-0997">Cell inner membrane</keyword>
<feature type="transmembrane region" description="Helical" evidence="9">
    <location>
        <begin position="917"/>
        <end position="941"/>
    </location>
</feature>
<protein>
    <recommendedName>
        <fullName evidence="9">Efflux pump membrane transporter</fullName>
    </recommendedName>
</protein>
<feature type="transmembrane region" description="Helical" evidence="9">
    <location>
        <begin position="469"/>
        <end position="496"/>
    </location>
</feature>
<comment type="similarity">
    <text evidence="2 9">Belongs to the resistance-nodulation-cell division (RND) (TC 2.A.6) family.</text>
</comment>
<feature type="transmembrane region" description="Helical" evidence="9">
    <location>
        <begin position="339"/>
        <end position="358"/>
    </location>
</feature>
<comment type="subcellular location">
    <subcellularLocation>
        <location evidence="1 9">Cell inner membrane</location>
        <topology evidence="1 9">Multi-pass membrane protein</topology>
    </subcellularLocation>
</comment>
<evidence type="ECO:0000256" key="9">
    <source>
        <dbReference type="RuleBase" id="RU364070"/>
    </source>
</evidence>
<sequence length="1040" mass="112322">MAQFFIHRPVFAWVIAIVIMLVGVFSVQSLPVSQYPTVAPTTIRIQATYTGASAQIVANSVTTIIEDGMTGLDGLLYMTSSSTEGNSEISLIFDSSRDSDIAQVEVQNKLKLVEASLPTVVTQRGVSVTKSDSSILMVGALVSTDGSYTSVELGDLFSSRMKDTVQRLEGVGSINVFGSEYAMRIWLNPDKLYQYQLTPKDVTSAVSEQNTNVTVGSLGALPQQRGQQITISLQAQSQLSNVDQFKSILLKTNEDGSSVFLGDVASIEIGSESYSVSSQYNDKASSGFGVNLATGANAVATSARVHEAMDKLQSSLPQGVEVVYPYDTAPFVQESINQVYHTLGEAVLLVFLVILVFLQSWRATIIPTIAVPVVLLGTFGVLEMFGMSINTLTMFALVLAIGLLVDDAIVVVENVERVMEEEGIGPVEATEKSMREISGALVGIVVVLSSVFLPMAFMSGSTGVIYRQFSITIIAAMLLSLLVALVLTPAMCAQLLKPGNGRKKFWPARKFNQYFDGLNNGYMATVGRFVKRPFRMILLVLAIGFGISMIYEELPTSFVPTEDQNVLLATVTLPQNATQPQVAKTLEAMDEYMRQEYAEYVRSTYSVKGRNFNGSGQNMGMMFVRLKSLDERNGMSAANLAMKANQHFSNGRFGQVLFLQPPAIRGLGTTNGFTMYLVDDANTGMDALTQTAIDVTRTAQQEGKAASIRGANATTETSLTINIDQQKAQAFGLSISEINTNLSTVFAGSYVNDFTLNGRLRDVRVQGDASFRMQPSDINSWYVRNSNSEMVPLAAFSKQEWGRVATTIDRYNGVDAISLEGAAAEGMSSGDTMDAMQTIVEDIQQGYNAAWTGLSYQERQAGNQEPMLYILSALVVFLCLAALYESWTIPLSVMLAVPVSILGALIAAKIFGQSNDVYFKVGLLTTIGLAARNAILIVEFAQTLRAQGEKMRDAVLLASRQRLRPIMMTTFAFGFGVLPLAVASGAGANAQNSVGIGLLGGILFSALFGLIMVPVLYIAVIRGSEMLGQRRSKNSTVAAE</sequence>
<dbReference type="RefSeq" id="WP_161315243.1">
    <property type="nucleotide sequence ID" value="NZ_WTUW01000002.1"/>
</dbReference>
<feature type="transmembrane region" description="Helical" evidence="9">
    <location>
        <begin position="365"/>
        <end position="386"/>
    </location>
</feature>
<feature type="transmembrane region" description="Helical" evidence="9">
    <location>
        <begin position="891"/>
        <end position="911"/>
    </location>
</feature>
<evidence type="ECO:0000256" key="8">
    <source>
        <dbReference type="ARBA" id="ARBA00023136"/>
    </source>
</evidence>
<feature type="transmembrane region" description="Helical" evidence="9">
    <location>
        <begin position="994"/>
        <end position="1021"/>
    </location>
</feature>
<dbReference type="InterPro" id="IPR004764">
    <property type="entry name" value="MdtF-like"/>
</dbReference>
<keyword evidence="4" id="KW-1003">Cell membrane</keyword>
<keyword evidence="8 9" id="KW-0472">Membrane</keyword>
<dbReference type="GO" id="GO:0042910">
    <property type="term" value="F:xenobiotic transmembrane transporter activity"/>
    <property type="evidence" value="ECO:0007669"/>
    <property type="project" value="TreeGrafter"/>
</dbReference>
<dbReference type="SUPFAM" id="SSF82714">
    <property type="entry name" value="Multidrug efflux transporter AcrB TolC docking domain, DN and DC subdomains"/>
    <property type="match status" value="2"/>
</dbReference>
<dbReference type="Gene3D" id="3.30.70.1440">
    <property type="entry name" value="Multidrug efflux transporter AcrB pore domain"/>
    <property type="match status" value="1"/>
</dbReference>
<dbReference type="PANTHER" id="PTHR32063:SF13">
    <property type="entry name" value="MULTIDRUG EFFLUX PUMP SUBUNIT ACRB-RELATED"/>
    <property type="match status" value="1"/>
</dbReference>
<reference evidence="10 11" key="1">
    <citation type="submission" date="2019-12" db="EMBL/GenBank/DDBJ databases">
        <title>Snethiella sp. nov. sp. isolated from sea sand.</title>
        <authorList>
            <person name="Kim J."/>
            <person name="Jeong S.E."/>
            <person name="Jung H.S."/>
            <person name="Jeon C.O."/>
        </authorList>
    </citation>
    <scope>NUCLEOTIDE SEQUENCE [LARGE SCALE GENOMIC DNA]</scope>
    <source>
        <strain evidence="10 11">DP05</strain>
    </source>
</reference>
<dbReference type="GO" id="GO:0005886">
    <property type="term" value="C:plasma membrane"/>
    <property type="evidence" value="ECO:0007669"/>
    <property type="project" value="UniProtKB-SubCell"/>
</dbReference>
<dbReference type="Gene3D" id="3.30.70.1430">
    <property type="entry name" value="Multidrug efflux transporter AcrB pore domain"/>
    <property type="match status" value="2"/>
</dbReference>
<evidence type="ECO:0000256" key="2">
    <source>
        <dbReference type="ARBA" id="ARBA00010942"/>
    </source>
</evidence>
<dbReference type="GO" id="GO:0015562">
    <property type="term" value="F:efflux transmembrane transporter activity"/>
    <property type="evidence" value="ECO:0007669"/>
    <property type="project" value="InterPro"/>
</dbReference>
<dbReference type="NCBIfam" id="NF000282">
    <property type="entry name" value="RND_permease_1"/>
    <property type="match status" value="1"/>
</dbReference>
<dbReference type="SUPFAM" id="SSF82866">
    <property type="entry name" value="Multidrug efflux transporter AcrB transmembrane domain"/>
    <property type="match status" value="2"/>
</dbReference>
<feature type="transmembrane region" description="Helical" evidence="9">
    <location>
        <begin position="962"/>
        <end position="982"/>
    </location>
</feature>
<dbReference type="AlphaFoldDB" id="A0A6L8W846"/>
<dbReference type="InterPro" id="IPR001036">
    <property type="entry name" value="Acrflvin-R"/>
</dbReference>
<dbReference type="FunFam" id="3.30.70.1430:FF:000001">
    <property type="entry name" value="Efflux pump membrane transporter"/>
    <property type="match status" value="1"/>
</dbReference>
<comment type="caution">
    <text evidence="10">The sequence shown here is derived from an EMBL/GenBank/DDBJ whole genome shotgun (WGS) entry which is preliminary data.</text>
</comment>
<dbReference type="SUPFAM" id="SSF82693">
    <property type="entry name" value="Multidrug efflux transporter AcrB pore domain, PN1, PN2, PC1 and PC2 subdomains"/>
    <property type="match status" value="4"/>
</dbReference>
<proteinExistence type="inferred from homology"/>
<dbReference type="Proteomes" id="UP000476030">
    <property type="component" value="Unassembled WGS sequence"/>
</dbReference>
<dbReference type="Gene3D" id="1.20.1640.10">
    <property type="entry name" value="Multidrug efflux transporter AcrB transmembrane domain"/>
    <property type="match status" value="2"/>
</dbReference>
<evidence type="ECO:0000256" key="3">
    <source>
        <dbReference type="ARBA" id="ARBA00022448"/>
    </source>
</evidence>
<feature type="transmembrane region" description="Helical" evidence="9">
    <location>
        <begin position="392"/>
        <end position="412"/>
    </location>
</feature>
<dbReference type="FunFam" id="1.20.1640.10:FF:000001">
    <property type="entry name" value="Efflux pump membrane transporter"/>
    <property type="match status" value="1"/>
</dbReference>
<keyword evidence="7 9" id="KW-1133">Transmembrane helix</keyword>
<keyword evidence="3 9" id="KW-0813">Transport</keyword>
<dbReference type="PRINTS" id="PR00702">
    <property type="entry name" value="ACRIFLAVINRP"/>
</dbReference>
<name>A0A6L8W846_9PROT</name>